<comment type="function">
    <text evidence="6">Membrane-associated protein that warps the membrane surface to access and bind aromatic isoprenes with high specificity, including ubiquinone (CoQ) isoprene intermediates and presents them directly to COQ7, therefore facilitating the COQ7-mediated hydroxylase step. Participates in the biosynthesis of coenzyme Q, also named ubiquinone, an essential lipid-soluble electron transporter for aerobic cellular respiration.</text>
</comment>
<dbReference type="InterPro" id="IPR012762">
    <property type="entry name" value="Ubiq_biosynth_COQ9"/>
</dbReference>
<organism evidence="8 9">
    <name type="scientific">Sneathiella chinensis</name>
    <dbReference type="NCBI Taxonomy" id="349750"/>
    <lineage>
        <taxon>Bacteria</taxon>
        <taxon>Pseudomonadati</taxon>
        <taxon>Pseudomonadota</taxon>
        <taxon>Alphaproteobacteria</taxon>
        <taxon>Sneathiellales</taxon>
        <taxon>Sneathiellaceae</taxon>
        <taxon>Sneathiella</taxon>
    </lineage>
</organism>
<evidence type="ECO:0000313" key="9">
    <source>
        <dbReference type="Proteomes" id="UP001161409"/>
    </source>
</evidence>
<reference evidence="8" key="2">
    <citation type="submission" date="2023-01" db="EMBL/GenBank/DDBJ databases">
        <title>Draft genome sequence of Sneathiella chinensis strain NBRC 103408.</title>
        <authorList>
            <person name="Sun Q."/>
            <person name="Mori K."/>
        </authorList>
    </citation>
    <scope>NUCLEOTIDE SEQUENCE</scope>
    <source>
        <strain evidence="8">NBRC 103408</strain>
    </source>
</reference>
<evidence type="ECO:0000256" key="4">
    <source>
        <dbReference type="ARBA" id="ARBA00022946"/>
    </source>
</evidence>
<protein>
    <recommendedName>
        <fullName evidence="7">COQ9 C-terminal domain-containing protein</fullName>
    </recommendedName>
</protein>
<accession>A0ABQ5U364</accession>
<sequence length="218" mass="25448">MNRRDEEKRRLLDAVLPHVMFDGWSREAFKHAAKDLDIDLLTFDRFFPGGPVDMVSFFIRDADDRMEAELEKRGVLSMKIRDRITLAIRLRLEMYAPHKDAVRKALTLLALPQNAALGMKLTAGTVSRMWYATGDRSSDFSYYTKRLTLSAVYSSTLLYWLDDTSDDCQNSWGFLDRRIENVMQFEKAKFKTRQVFSRRPDLGFFPSPGRFIRNLKAR</sequence>
<dbReference type="InterPro" id="IPR013718">
    <property type="entry name" value="COQ9_C"/>
</dbReference>
<keyword evidence="5" id="KW-0446">Lipid-binding</keyword>
<reference evidence="8" key="1">
    <citation type="journal article" date="2014" name="Int. J. Syst. Evol. Microbiol.">
        <title>Complete genome of a new Firmicutes species belonging to the dominant human colonic microbiota ('Ruminococcus bicirculans') reveals two chromosomes and a selective capacity to utilize plant glucans.</title>
        <authorList>
            <consortium name="NISC Comparative Sequencing Program"/>
            <person name="Wegmann U."/>
            <person name="Louis P."/>
            <person name="Goesmann A."/>
            <person name="Henrissat B."/>
            <person name="Duncan S.H."/>
            <person name="Flint H.J."/>
        </authorList>
    </citation>
    <scope>NUCLEOTIDE SEQUENCE</scope>
    <source>
        <strain evidence="8">NBRC 103408</strain>
    </source>
</reference>
<evidence type="ECO:0000256" key="6">
    <source>
        <dbReference type="ARBA" id="ARBA00058104"/>
    </source>
</evidence>
<evidence type="ECO:0000259" key="7">
    <source>
        <dbReference type="Pfam" id="PF08511"/>
    </source>
</evidence>
<dbReference type="NCBIfam" id="TIGR02396">
    <property type="entry name" value="diverge_rpsU"/>
    <property type="match status" value="1"/>
</dbReference>
<evidence type="ECO:0000256" key="2">
    <source>
        <dbReference type="ARBA" id="ARBA00010766"/>
    </source>
</evidence>
<dbReference type="Gene3D" id="1.10.357.10">
    <property type="entry name" value="Tetracycline Repressor, domain 2"/>
    <property type="match status" value="1"/>
</dbReference>
<dbReference type="RefSeq" id="WP_169560636.1">
    <property type="nucleotide sequence ID" value="NZ_BSNF01000006.1"/>
</dbReference>
<dbReference type="EMBL" id="BSNF01000006">
    <property type="protein sequence ID" value="GLQ06517.1"/>
    <property type="molecule type" value="Genomic_DNA"/>
</dbReference>
<dbReference type="PANTHER" id="PTHR21427">
    <property type="entry name" value="UBIQUINONE BIOSYNTHESIS PROTEIN COQ9, MITOCHONDRIAL"/>
    <property type="match status" value="1"/>
</dbReference>
<dbReference type="Proteomes" id="UP001161409">
    <property type="component" value="Unassembled WGS sequence"/>
</dbReference>
<comment type="similarity">
    <text evidence="2">Belongs to the COQ9 family.</text>
</comment>
<evidence type="ECO:0000256" key="3">
    <source>
        <dbReference type="ARBA" id="ARBA00022688"/>
    </source>
</evidence>
<keyword evidence="3" id="KW-0831">Ubiquinone biosynthesis</keyword>
<proteinExistence type="inferred from homology"/>
<name>A0ABQ5U364_9PROT</name>
<feature type="domain" description="COQ9 C-terminal" evidence="7">
    <location>
        <begin position="117"/>
        <end position="186"/>
    </location>
</feature>
<evidence type="ECO:0000256" key="1">
    <source>
        <dbReference type="ARBA" id="ARBA00004749"/>
    </source>
</evidence>
<evidence type="ECO:0000313" key="8">
    <source>
        <dbReference type="EMBL" id="GLQ06517.1"/>
    </source>
</evidence>
<comment type="pathway">
    <text evidence="1">Cofactor biosynthesis; ubiquinone biosynthesis.</text>
</comment>
<keyword evidence="9" id="KW-1185">Reference proteome</keyword>
<keyword evidence="4" id="KW-0809">Transit peptide</keyword>
<dbReference type="Pfam" id="PF08511">
    <property type="entry name" value="COQ9"/>
    <property type="match status" value="1"/>
</dbReference>
<evidence type="ECO:0000256" key="5">
    <source>
        <dbReference type="ARBA" id="ARBA00023121"/>
    </source>
</evidence>
<comment type="caution">
    <text evidence="8">The sequence shown here is derived from an EMBL/GenBank/DDBJ whole genome shotgun (WGS) entry which is preliminary data.</text>
</comment>
<gene>
    <name evidence="8" type="ORF">GCM10007924_17380</name>
</gene>
<dbReference type="PANTHER" id="PTHR21427:SF19">
    <property type="entry name" value="UBIQUINONE BIOSYNTHESIS PROTEIN COQ9, MITOCHONDRIAL"/>
    <property type="match status" value="1"/>
</dbReference>